<dbReference type="EMBL" id="GBRH01189619">
    <property type="protein sequence ID" value="JAE08277.1"/>
    <property type="molecule type" value="Transcribed_RNA"/>
</dbReference>
<evidence type="ECO:0000313" key="2">
    <source>
        <dbReference type="EMBL" id="JAE08277.1"/>
    </source>
</evidence>
<name>A0A0A9PYR6_ARUDO</name>
<feature type="compositionally biased region" description="Low complexity" evidence="1">
    <location>
        <begin position="9"/>
        <end position="22"/>
    </location>
</feature>
<reference evidence="2" key="1">
    <citation type="submission" date="2014-09" db="EMBL/GenBank/DDBJ databases">
        <authorList>
            <person name="Magalhaes I.L.F."/>
            <person name="Oliveira U."/>
            <person name="Santos F.R."/>
            <person name="Vidigal T.H.D.A."/>
            <person name="Brescovit A.D."/>
            <person name="Santos A.J."/>
        </authorList>
    </citation>
    <scope>NUCLEOTIDE SEQUENCE</scope>
    <source>
        <tissue evidence="2">Shoot tissue taken approximately 20 cm above the soil surface</tissue>
    </source>
</reference>
<sequence>MSRSCPRTSRASAAADRWISAANEPHRRSSPLVMASHCC</sequence>
<reference evidence="2" key="2">
    <citation type="journal article" date="2015" name="Data Brief">
        <title>Shoot transcriptome of the giant reed, Arundo donax.</title>
        <authorList>
            <person name="Barrero R.A."/>
            <person name="Guerrero F.D."/>
            <person name="Moolhuijzen P."/>
            <person name="Goolsby J.A."/>
            <person name="Tidwell J."/>
            <person name="Bellgard S.E."/>
            <person name="Bellgard M.I."/>
        </authorList>
    </citation>
    <scope>NUCLEOTIDE SEQUENCE</scope>
    <source>
        <tissue evidence="2">Shoot tissue taken approximately 20 cm above the soil surface</tissue>
    </source>
</reference>
<organism evidence="2">
    <name type="scientific">Arundo donax</name>
    <name type="common">Giant reed</name>
    <name type="synonym">Donax arundinaceus</name>
    <dbReference type="NCBI Taxonomy" id="35708"/>
    <lineage>
        <taxon>Eukaryota</taxon>
        <taxon>Viridiplantae</taxon>
        <taxon>Streptophyta</taxon>
        <taxon>Embryophyta</taxon>
        <taxon>Tracheophyta</taxon>
        <taxon>Spermatophyta</taxon>
        <taxon>Magnoliopsida</taxon>
        <taxon>Liliopsida</taxon>
        <taxon>Poales</taxon>
        <taxon>Poaceae</taxon>
        <taxon>PACMAD clade</taxon>
        <taxon>Arundinoideae</taxon>
        <taxon>Arundineae</taxon>
        <taxon>Arundo</taxon>
    </lineage>
</organism>
<feature type="region of interest" description="Disordered" evidence="1">
    <location>
        <begin position="1"/>
        <end position="39"/>
    </location>
</feature>
<accession>A0A0A9PYR6</accession>
<evidence type="ECO:0000256" key="1">
    <source>
        <dbReference type="SAM" id="MobiDB-lite"/>
    </source>
</evidence>
<protein>
    <submittedName>
        <fullName evidence="2">Uncharacterized protein</fullName>
    </submittedName>
</protein>
<proteinExistence type="predicted"/>
<dbReference type="AlphaFoldDB" id="A0A0A9PYR6"/>